<evidence type="ECO:0000313" key="4">
    <source>
        <dbReference type="EMBL" id="PIR90915.1"/>
    </source>
</evidence>
<accession>A0A2H0UVS9</accession>
<gene>
    <name evidence="4" type="ORF">COU02_01670</name>
</gene>
<evidence type="ECO:0000259" key="3">
    <source>
        <dbReference type="Pfam" id="PF14251"/>
    </source>
</evidence>
<feature type="domain" description="DUF4346" evidence="3">
    <location>
        <begin position="179"/>
        <end position="260"/>
    </location>
</feature>
<dbReference type="InterPro" id="IPR025595">
    <property type="entry name" value="PterinBD-DUF4346"/>
</dbReference>
<dbReference type="NCBIfam" id="NF002126">
    <property type="entry name" value="PRK00964.1-4"/>
    <property type="match status" value="1"/>
</dbReference>
<dbReference type="InterPro" id="IPR030688">
    <property type="entry name" value="MeTrfase_MtrA/MtxA"/>
</dbReference>
<dbReference type="AlphaFoldDB" id="A0A2H0UVS9"/>
<dbReference type="Pfam" id="PF14251">
    <property type="entry name" value="PterinBD-DUF4346"/>
    <property type="match status" value="1"/>
</dbReference>
<name>A0A2H0UVS9_9BACT</name>
<dbReference type="Proteomes" id="UP000230882">
    <property type="component" value="Unassembled WGS sequence"/>
</dbReference>
<evidence type="ECO:0000313" key="5">
    <source>
        <dbReference type="Proteomes" id="UP000230882"/>
    </source>
</evidence>
<reference evidence="5" key="1">
    <citation type="submission" date="2017-09" db="EMBL/GenBank/DDBJ databases">
        <title>Depth-based differentiation of microbial function through sediment-hosted aquifers and enrichment of novel symbionts in the deep terrestrial subsurface.</title>
        <authorList>
            <person name="Probst A.J."/>
            <person name="Ladd B."/>
            <person name="Jarett J.K."/>
            <person name="Geller-Mcgrath D.E."/>
            <person name="Sieber C.M.K."/>
            <person name="Emerson J.B."/>
            <person name="Anantharaman K."/>
            <person name="Thomas B.C."/>
            <person name="Malmstrom R."/>
            <person name="Stieglmeier M."/>
            <person name="Klingl A."/>
            <person name="Woyke T."/>
            <person name="Ryan C.M."/>
            <person name="Banfield J.F."/>
        </authorList>
    </citation>
    <scope>NUCLEOTIDE SEQUENCE [LARGE SCALE GENOMIC DNA]</scope>
</reference>
<feature type="region of interest" description="Disordered" evidence="2">
    <location>
        <begin position="258"/>
        <end position="282"/>
    </location>
</feature>
<proteinExistence type="predicted"/>
<feature type="compositionally biased region" description="Basic and acidic residues" evidence="2">
    <location>
        <begin position="261"/>
        <end position="275"/>
    </location>
</feature>
<comment type="caution">
    <text evidence="4">The sequence shown here is derived from an EMBL/GenBank/DDBJ whole genome shotgun (WGS) entry which is preliminary data.</text>
</comment>
<evidence type="ECO:0000256" key="2">
    <source>
        <dbReference type="SAM" id="MobiDB-lite"/>
    </source>
</evidence>
<dbReference type="EMBL" id="PFAU01000040">
    <property type="protein sequence ID" value="PIR90915.1"/>
    <property type="molecule type" value="Genomic_DNA"/>
</dbReference>
<sequence>MTEDLKNWPPVEGRYVLGNKKSPIAICTNATVEGIKVDMEKVAIIGKCVTENIGIEKIIQNIVSNPDVRYLVLCGKPSKGHFVAQAIESLIKNGVDEKKRITGAKGNMPYLKNIAGELIDRFRKQITPINLMGETDSQRIGSIIDELLSKGVEGFKAEAIKIKQIKETEAHPCPDWIPDPKGFFVISIDRARDKLLIEHYRDNKLKNKIIGDSAEDVCKTIANLDLVGDFEQKLEHSMYLARELQKAELALRNNSNYEQDQEFKMKKGEEKKEPVNENDWFD</sequence>
<dbReference type="Pfam" id="PF04208">
    <property type="entry name" value="MtrA"/>
    <property type="match status" value="1"/>
</dbReference>
<keyword evidence="1" id="KW-0808">Transferase</keyword>
<evidence type="ECO:0000256" key="1">
    <source>
        <dbReference type="ARBA" id="ARBA00022679"/>
    </source>
</evidence>
<dbReference type="GO" id="GO:0016740">
    <property type="term" value="F:transferase activity"/>
    <property type="evidence" value="ECO:0007669"/>
    <property type="project" value="UniProtKB-KW"/>
</dbReference>
<protein>
    <recommendedName>
        <fullName evidence="3">DUF4346 domain-containing protein</fullName>
    </recommendedName>
</protein>
<organism evidence="4 5">
    <name type="scientific">bacterium (Candidatus Gribaldobacteria) CG10_big_fil_rev_8_21_14_0_10_37_46</name>
    <dbReference type="NCBI Taxonomy" id="2014276"/>
    <lineage>
        <taxon>Bacteria</taxon>
        <taxon>Candidatus Gribaldobacteria</taxon>
    </lineage>
</organism>